<keyword evidence="1" id="KW-0812">Transmembrane</keyword>
<dbReference type="RefSeq" id="WP_068527308.1">
    <property type="nucleotide sequence ID" value="NZ_LVJH01000002.1"/>
</dbReference>
<gene>
    <name evidence="2" type="ORF">PGLA_00710</name>
</gene>
<feature type="transmembrane region" description="Helical" evidence="1">
    <location>
        <begin position="109"/>
        <end position="127"/>
    </location>
</feature>
<evidence type="ECO:0000256" key="1">
    <source>
        <dbReference type="SAM" id="Phobius"/>
    </source>
</evidence>
<reference evidence="2 3" key="1">
    <citation type="submission" date="2016-03" db="EMBL/GenBank/DDBJ databases">
        <title>Draft genome sequence of Paenibacillus glacialis DSM 22343.</title>
        <authorList>
            <person name="Shin S.-K."/>
            <person name="Yi H."/>
        </authorList>
    </citation>
    <scope>NUCLEOTIDE SEQUENCE [LARGE SCALE GENOMIC DNA]</scope>
    <source>
        <strain evidence="2 3">DSM 22343</strain>
    </source>
</reference>
<feature type="transmembrane region" description="Helical" evidence="1">
    <location>
        <begin position="171"/>
        <end position="193"/>
    </location>
</feature>
<feature type="transmembrane region" description="Helical" evidence="1">
    <location>
        <begin position="148"/>
        <end position="165"/>
    </location>
</feature>
<dbReference type="AlphaFoldDB" id="A0A168NMW6"/>
<comment type="caution">
    <text evidence="2">The sequence shown here is derived from an EMBL/GenBank/DDBJ whole genome shotgun (WGS) entry which is preliminary data.</text>
</comment>
<dbReference type="EMBL" id="LVJH01000002">
    <property type="protein sequence ID" value="OAB45950.1"/>
    <property type="molecule type" value="Genomic_DNA"/>
</dbReference>
<accession>A0A168NMW6</accession>
<proteinExistence type="predicted"/>
<keyword evidence="3" id="KW-1185">Reference proteome</keyword>
<protein>
    <recommendedName>
        <fullName evidence="4">Yip1 domain-containing protein</fullName>
    </recommendedName>
</protein>
<evidence type="ECO:0000313" key="3">
    <source>
        <dbReference type="Proteomes" id="UP000076967"/>
    </source>
</evidence>
<sequence length="223" mass="23984">MTFCSKCGQSLAEGNVHECTFVGSTASTKETLLKKVDFQVLLEILRHPMNCVQLNSSNGGFIYGLIGIGMSVLGFFLFALSLDRIISNSFGEYGIGSALLAQASLGGRSLLIGLLSILALMASYWFVAQFVTKKKLDVKDFTAKIGSFHLIFGVAFMLSAIIAFISMQLAFIILVVAILLALVCTNTLVLQLYNANASQQMKISAGAIGIYTIALMIIMKIVS</sequence>
<evidence type="ECO:0000313" key="2">
    <source>
        <dbReference type="EMBL" id="OAB45950.1"/>
    </source>
</evidence>
<keyword evidence="1" id="KW-0472">Membrane</keyword>
<evidence type="ECO:0008006" key="4">
    <source>
        <dbReference type="Google" id="ProtNLM"/>
    </source>
</evidence>
<dbReference type="Proteomes" id="UP000076967">
    <property type="component" value="Unassembled WGS sequence"/>
</dbReference>
<keyword evidence="1" id="KW-1133">Transmembrane helix</keyword>
<feature type="transmembrane region" description="Helical" evidence="1">
    <location>
        <begin position="205"/>
        <end position="222"/>
    </location>
</feature>
<organism evidence="2 3">
    <name type="scientific">Paenibacillus glacialis</name>
    <dbReference type="NCBI Taxonomy" id="494026"/>
    <lineage>
        <taxon>Bacteria</taxon>
        <taxon>Bacillati</taxon>
        <taxon>Bacillota</taxon>
        <taxon>Bacilli</taxon>
        <taxon>Bacillales</taxon>
        <taxon>Paenibacillaceae</taxon>
        <taxon>Paenibacillus</taxon>
    </lineage>
</organism>
<name>A0A168NMW6_9BACL</name>
<dbReference type="OrthoDB" id="2608613at2"/>
<feature type="transmembrane region" description="Helical" evidence="1">
    <location>
        <begin position="61"/>
        <end position="82"/>
    </location>
</feature>